<dbReference type="PROSITE" id="PS51379">
    <property type="entry name" value="4FE4S_FER_2"/>
    <property type="match status" value="2"/>
</dbReference>
<dbReference type="GO" id="GO:0051539">
    <property type="term" value="F:4 iron, 4 sulfur cluster binding"/>
    <property type="evidence" value="ECO:0007669"/>
    <property type="project" value="UniProtKB-KW"/>
</dbReference>
<dbReference type="InterPro" id="IPR017896">
    <property type="entry name" value="4Fe4S_Fe-S-bd"/>
</dbReference>
<dbReference type="EMBL" id="CZVW01000001">
    <property type="protein sequence ID" value="CUS96346.1"/>
    <property type="molecule type" value="Genomic_DNA"/>
</dbReference>
<evidence type="ECO:0000259" key="5">
    <source>
        <dbReference type="PROSITE" id="PS51379"/>
    </source>
</evidence>
<dbReference type="AlphaFoldDB" id="A0A0P1MLK2"/>
<keyword evidence="3" id="KW-0408">Iron</keyword>
<keyword evidence="1" id="KW-0004">4Fe-4S</keyword>
<keyword evidence="7" id="KW-1185">Reference proteome</keyword>
<dbReference type="RefSeq" id="WP_092346803.1">
    <property type="nucleotide sequence ID" value="NZ_CZVW01000001.1"/>
</dbReference>
<keyword evidence="2" id="KW-0479">Metal-binding</keyword>
<dbReference type="PROSITE" id="PS00198">
    <property type="entry name" value="4FE4S_FER_1"/>
    <property type="match status" value="1"/>
</dbReference>
<evidence type="ECO:0000313" key="7">
    <source>
        <dbReference type="Proteomes" id="UP000199197"/>
    </source>
</evidence>
<dbReference type="GO" id="GO:0046872">
    <property type="term" value="F:metal ion binding"/>
    <property type="evidence" value="ECO:0007669"/>
    <property type="project" value="UniProtKB-KW"/>
</dbReference>
<feature type="domain" description="4Fe-4S ferredoxin-type" evidence="5">
    <location>
        <begin position="20"/>
        <end position="48"/>
    </location>
</feature>
<dbReference type="Proteomes" id="UP000199197">
    <property type="component" value="Unassembled WGS sequence"/>
</dbReference>
<gene>
    <name evidence="6" type="ORF">JGI23_00105</name>
</gene>
<reference evidence="7" key="1">
    <citation type="submission" date="2015-11" db="EMBL/GenBank/DDBJ databases">
        <authorList>
            <person name="Varghese N."/>
        </authorList>
    </citation>
    <scope>NUCLEOTIDE SEQUENCE [LARGE SCALE GENOMIC DNA]</scope>
    <source>
        <strain evidence="7">JGI-23</strain>
    </source>
</reference>
<evidence type="ECO:0000256" key="4">
    <source>
        <dbReference type="ARBA" id="ARBA00023014"/>
    </source>
</evidence>
<sequence>MGKYIGLKPLPPDFYDKYPPVAEVVVERCIGCERCVKICFFDSIKMIDKVAFINKDNCTGCGLCFESCPVDAIVWVKDETWQNGPYIQRYGGGSVEFGD</sequence>
<dbReference type="PANTHER" id="PTHR24960:SF79">
    <property type="entry name" value="PHOTOSYSTEM I IRON-SULFUR CENTER"/>
    <property type="match status" value="1"/>
</dbReference>
<protein>
    <submittedName>
        <fullName evidence="6">4Fe-4S dicluster domain-containing protein</fullName>
    </submittedName>
</protein>
<dbReference type="PANTHER" id="PTHR24960">
    <property type="entry name" value="PHOTOSYSTEM I IRON-SULFUR CENTER-RELATED"/>
    <property type="match status" value="1"/>
</dbReference>
<dbReference type="InterPro" id="IPR050157">
    <property type="entry name" value="PSI_iron-sulfur_center"/>
</dbReference>
<dbReference type="Gene3D" id="3.30.70.20">
    <property type="match status" value="1"/>
</dbReference>
<proteinExistence type="predicted"/>
<feature type="domain" description="4Fe-4S ferredoxin-type" evidence="5">
    <location>
        <begin position="49"/>
        <end position="78"/>
    </location>
</feature>
<name>A0A0P1MLK2_9BACT</name>
<accession>A0A0P1MLK2</accession>
<keyword evidence="4" id="KW-0411">Iron-sulfur</keyword>
<dbReference type="Pfam" id="PF14697">
    <property type="entry name" value="Fer4_21"/>
    <property type="match status" value="1"/>
</dbReference>
<dbReference type="InterPro" id="IPR017900">
    <property type="entry name" value="4Fe4S_Fe_S_CS"/>
</dbReference>
<evidence type="ECO:0000256" key="3">
    <source>
        <dbReference type="ARBA" id="ARBA00023004"/>
    </source>
</evidence>
<dbReference type="SUPFAM" id="SSF54862">
    <property type="entry name" value="4Fe-4S ferredoxins"/>
    <property type="match status" value="1"/>
</dbReference>
<evidence type="ECO:0000313" key="6">
    <source>
        <dbReference type="EMBL" id="CUS96346.1"/>
    </source>
</evidence>
<evidence type="ECO:0000256" key="1">
    <source>
        <dbReference type="ARBA" id="ARBA00022485"/>
    </source>
</evidence>
<evidence type="ECO:0000256" key="2">
    <source>
        <dbReference type="ARBA" id="ARBA00022723"/>
    </source>
</evidence>
<organism evidence="6 7">
    <name type="scientific">Candidatus Chryseopegocella kryptomonas</name>
    <dbReference type="NCBI Taxonomy" id="1633643"/>
    <lineage>
        <taxon>Bacteria</taxon>
        <taxon>Pseudomonadati</taxon>
        <taxon>Candidatus Kryptoniota</taxon>
        <taxon>Candidatus Chryseopegocella</taxon>
    </lineage>
</organism>
<dbReference type="OrthoDB" id="9810688at2"/>